<proteinExistence type="predicted"/>
<dbReference type="Proteomes" id="UP000058925">
    <property type="component" value="Chromosome"/>
</dbReference>
<evidence type="ECO:0000313" key="1">
    <source>
        <dbReference type="EMBL" id="ALI37063.1"/>
    </source>
</evidence>
<reference evidence="2" key="1">
    <citation type="submission" date="2015-10" db="EMBL/GenBank/DDBJ databases">
        <title>Niche specialization of a soil ammonia-oxidizing archaeon, Candidatus Nitrosocosmicus oleophilus.</title>
        <authorList>
            <person name="Jung M.-Y."/>
            <person name="Rhee S.-K."/>
        </authorList>
    </citation>
    <scope>NUCLEOTIDE SEQUENCE [LARGE SCALE GENOMIC DNA]</scope>
    <source>
        <strain evidence="2">MY3</strain>
    </source>
</reference>
<accession>A0A654M330</accession>
<keyword evidence="2" id="KW-1185">Reference proteome</keyword>
<evidence type="ECO:0000313" key="2">
    <source>
        <dbReference type="Proteomes" id="UP000058925"/>
    </source>
</evidence>
<gene>
    <name evidence="1" type="ORF">NMY3_02874</name>
</gene>
<name>A0A654M330_9ARCH</name>
<dbReference type="KEGG" id="taa:NMY3_02874"/>
<organism evidence="1 2">
    <name type="scientific">Candidatus Nitrosocosmicus oleophilus</name>
    <dbReference type="NCBI Taxonomy" id="1353260"/>
    <lineage>
        <taxon>Archaea</taxon>
        <taxon>Nitrososphaerota</taxon>
        <taxon>Nitrososphaeria</taxon>
        <taxon>Nitrososphaerales</taxon>
        <taxon>Nitrososphaeraceae</taxon>
        <taxon>Candidatus Nitrosocosmicus</taxon>
    </lineage>
</organism>
<protein>
    <submittedName>
        <fullName evidence="1">Uncharacterized protein</fullName>
    </submittedName>
</protein>
<dbReference type="EMBL" id="CP012850">
    <property type="protein sequence ID" value="ALI37063.1"/>
    <property type="molecule type" value="Genomic_DNA"/>
</dbReference>
<dbReference type="AlphaFoldDB" id="A0A654M330"/>
<sequence>MTGIALIEFNTILVQNSKTVVFSLATSLSTDIQSTAFTS</sequence>